<feature type="transmembrane region" description="Helical" evidence="9">
    <location>
        <begin position="39"/>
        <end position="58"/>
    </location>
</feature>
<dbReference type="OMA" id="IMIANDD"/>
<keyword evidence="6 9" id="KW-0472">Membrane</keyword>
<proteinExistence type="predicted"/>
<feature type="transmembrane region" description="Helical" evidence="9">
    <location>
        <begin position="562"/>
        <end position="581"/>
    </location>
</feature>
<evidence type="ECO:0000259" key="10">
    <source>
        <dbReference type="Pfam" id="PF13229"/>
    </source>
</evidence>
<keyword evidence="9" id="KW-0812">Transmembrane</keyword>
<dbReference type="GeneID" id="14871306"/>
<dbReference type="OrthoDB" id="21116at2759"/>
<evidence type="ECO:0000256" key="1">
    <source>
        <dbReference type="ARBA" id="ARBA00004196"/>
    </source>
</evidence>
<dbReference type="EMBL" id="GL883015">
    <property type="protein sequence ID" value="EGG19227.1"/>
    <property type="molecule type" value="Genomic_DNA"/>
</dbReference>
<name>F4PYG1_CACFS</name>
<dbReference type="NCBIfam" id="TIGR01376">
    <property type="entry name" value="POMP_repeat"/>
    <property type="match status" value="1"/>
</dbReference>
<dbReference type="RefSeq" id="XP_004357498.1">
    <property type="nucleotide sequence ID" value="XM_004357441.1"/>
</dbReference>
<feature type="region of interest" description="Disordered" evidence="8">
    <location>
        <begin position="532"/>
        <end position="553"/>
    </location>
</feature>
<keyword evidence="7" id="KW-0998">Cell outer membrane</keyword>
<dbReference type="InterPro" id="IPR011050">
    <property type="entry name" value="Pectin_lyase_fold/virulence"/>
</dbReference>
<dbReference type="GO" id="GO:0005576">
    <property type="term" value="C:extracellular region"/>
    <property type="evidence" value="ECO:0007669"/>
    <property type="project" value="UniProtKB-SubCell"/>
</dbReference>
<evidence type="ECO:0000256" key="7">
    <source>
        <dbReference type="ARBA" id="ARBA00023237"/>
    </source>
</evidence>
<evidence type="ECO:0000313" key="11">
    <source>
        <dbReference type="EMBL" id="EGG19227.1"/>
    </source>
</evidence>
<dbReference type="AlphaFoldDB" id="F4PYG1"/>
<keyword evidence="9" id="KW-1133">Transmembrane helix</keyword>
<gene>
    <name evidence="11" type="ORF">DFA_02012</name>
</gene>
<dbReference type="Pfam" id="PF13229">
    <property type="entry name" value="Beta_helix"/>
    <property type="match status" value="1"/>
</dbReference>
<organism evidence="11 12">
    <name type="scientific">Cavenderia fasciculata</name>
    <name type="common">Slime mold</name>
    <name type="synonym">Dictyostelium fasciculatum</name>
    <dbReference type="NCBI Taxonomy" id="261658"/>
    <lineage>
        <taxon>Eukaryota</taxon>
        <taxon>Amoebozoa</taxon>
        <taxon>Evosea</taxon>
        <taxon>Eumycetozoa</taxon>
        <taxon>Dictyostelia</taxon>
        <taxon>Acytosteliales</taxon>
        <taxon>Cavenderiaceae</taxon>
        <taxon>Cavenderia</taxon>
    </lineage>
</organism>
<evidence type="ECO:0000256" key="4">
    <source>
        <dbReference type="ARBA" id="ARBA00022525"/>
    </source>
</evidence>
<dbReference type="KEGG" id="dfa:DFA_02012"/>
<evidence type="ECO:0000256" key="6">
    <source>
        <dbReference type="ARBA" id="ARBA00023136"/>
    </source>
</evidence>
<accession>F4PYG1</accession>
<dbReference type="InterPro" id="IPR039448">
    <property type="entry name" value="Beta_helix"/>
</dbReference>
<keyword evidence="5" id="KW-0732">Signal</keyword>
<dbReference type="InterPro" id="IPR003368">
    <property type="entry name" value="POMP_repeat"/>
</dbReference>
<dbReference type="Proteomes" id="UP000007797">
    <property type="component" value="Unassembled WGS sequence"/>
</dbReference>
<evidence type="ECO:0000256" key="3">
    <source>
        <dbReference type="ARBA" id="ARBA00004613"/>
    </source>
</evidence>
<keyword evidence="12" id="KW-1185">Reference proteome</keyword>
<evidence type="ECO:0000256" key="8">
    <source>
        <dbReference type="SAM" id="MobiDB-lite"/>
    </source>
</evidence>
<comment type="subcellular location">
    <subcellularLocation>
        <location evidence="1">Cell envelope</location>
    </subcellularLocation>
    <subcellularLocation>
        <location evidence="2">Cell outer membrane</location>
    </subcellularLocation>
    <subcellularLocation>
        <location evidence="3">Secreted</location>
    </subcellularLocation>
</comment>
<dbReference type="SUPFAM" id="SSF51126">
    <property type="entry name" value="Pectin lyase-like"/>
    <property type="match status" value="2"/>
</dbReference>
<dbReference type="PANTHER" id="PTHR31318">
    <property type="entry name" value="EXPRESSED PROTEIN-RELATED"/>
    <property type="match status" value="1"/>
</dbReference>
<evidence type="ECO:0000256" key="9">
    <source>
        <dbReference type="SAM" id="Phobius"/>
    </source>
</evidence>
<sequence>MKFTKMIESGWIVAPGATSVVVATDDVYRHSIIVLIMKWISTSTIFIISSLVMMMIMLQIHTTTATATALTLYVNVNSTNTNATCGATIALACRDIQSAFDYFYATTSNNSTLLTIEMEGGVYQAERNANFAIFNQSLTIQSSSLDNNQVIIDFGNVVQVPFYFIQVVVPPNAVNTYNQTNVTLTGIVFRNLQVSINQPGGIFYTPDASANVALTVNYCEFTKLTSSKGVIWVQSATPNSQLVIFGCTFNSVQANSTIVYAPKMSIQVNQTTFQGCTSRFVIYQKGGVGVYDTNRFSDNVVTTTETRSTGGILMLYNNDMELFNTMVNCVFTNNTVASGALILGLQSMTIQTTSFTGNYNSTALMCVYSIVRIYNSKFINNAGYYGQVYASQDCTIRIYQSDMIGNSADSIGGAITLFDSYLYLNGVTVKGNSATGNGAGIYNSNSQSDIQYSTFQNNYSGANGGAIYSNESTISVNNSTFTSNQAAEYGGIIECIGYSIINIDNNTFSNNVDLASDKTSLPVHCESDCSSFGNDSSPDQQCDNNTSNNPTTNGLTNGEKSAIIIVPIAIVAIIIIIAVIIKKGLLKRNNYNYDYSSIK</sequence>
<feature type="domain" description="Right handed beta helix" evidence="10">
    <location>
        <begin position="269"/>
        <end position="458"/>
    </location>
</feature>
<reference evidence="12" key="1">
    <citation type="journal article" date="2011" name="Genome Res.">
        <title>Phylogeny-wide analysis of social amoeba genomes highlights ancient origins for complex intercellular communication.</title>
        <authorList>
            <person name="Heidel A.J."/>
            <person name="Lawal H.M."/>
            <person name="Felder M."/>
            <person name="Schilde C."/>
            <person name="Helps N.R."/>
            <person name="Tunggal B."/>
            <person name="Rivero F."/>
            <person name="John U."/>
            <person name="Schleicher M."/>
            <person name="Eichinger L."/>
            <person name="Platzer M."/>
            <person name="Noegel A.A."/>
            <person name="Schaap P."/>
            <person name="Gloeckner G."/>
        </authorList>
    </citation>
    <scope>NUCLEOTIDE SEQUENCE [LARGE SCALE GENOMIC DNA]</scope>
    <source>
        <strain evidence="12">SH3</strain>
    </source>
</reference>
<keyword evidence="4" id="KW-0964">Secreted</keyword>
<evidence type="ECO:0000256" key="5">
    <source>
        <dbReference type="ARBA" id="ARBA00022729"/>
    </source>
</evidence>
<evidence type="ECO:0000256" key="2">
    <source>
        <dbReference type="ARBA" id="ARBA00004442"/>
    </source>
</evidence>
<protein>
    <recommendedName>
        <fullName evidence="10">Right handed beta helix domain-containing protein</fullName>
    </recommendedName>
</protein>
<evidence type="ECO:0000313" key="12">
    <source>
        <dbReference type="Proteomes" id="UP000007797"/>
    </source>
</evidence>